<accession>A0A543IAR4</accession>
<dbReference type="AlphaFoldDB" id="A0A543IAR4"/>
<name>A0A543IAR4_9ACTN</name>
<dbReference type="Proteomes" id="UP000316706">
    <property type="component" value="Unassembled WGS sequence"/>
</dbReference>
<dbReference type="InterPro" id="IPR009003">
    <property type="entry name" value="Peptidase_S1_PA"/>
</dbReference>
<reference evidence="1 2" key="1">
    <citation type="submission" date="2019-06" db="EMBL/GenBank/DDBJ databases">
        <title>Sequencing the genomes of 1000 actinobacteria strains.</title>
        <authorList>
            <person name="Klenk H.-P."/>
        </authorList>
    </citation>
    <scope>NUCLEOTIDE SEQUENCE [LARGE SCALE GENOMIC DNA]</scope>
    <source>
        <strain evidence="1 2">DSM 45043</strain>
    </source>
</reference>
<sequence>MAGLGRPSGGGKLGAAFLVTGNRLLTCAHTVHGMDEARIGFPWSCGTWSGCGPTRSAATRPITGGGC</sequence>
<dbReference type="SUPFAM" id="SSF50494">
    <property type="entry name" value="Trypsin-like serine proteases"/>
    <property type="match status" value="1"/>
</dbReference>
<evidence type="ECO:0008006" key="3">
    <source>
        <dbReference type="Google" id="ProtNLM"/>
    </source>
</evidence>
<dbReference type="OrthoDB" id="3329683at2"/>
<gene>
    <name evidence="1" type="ORF">FHX41_1309</name>
</gene>
<evidence type="ECO:0000313" key="1">
    <source>
        <dbReference type="EMBL" id="TQM67689.1"/>
    </source>
</evidence>
<dbReference type="EMBL" id="VFPO01000001">
    <property type="protein sequence ID" value="TQM67689.1"/>
    <property type="molecule type" value="Genomic_DNA"/>
</dbReference>
<evidence type="ECO:0000313" key="2">
    <source>
        <dbReference type="Proteomes" id="UP000316706"/>
    </source>
</evidence>
<comment type="caution">
    <text evidence="1">The sequence shown here is derived from an EMBL/GenBank/DDBJ whole genome shotgun (WGS) entry which is preliminary data.</text>
</comment>
<keyword evidence="2" id="KW-1185">Reference proteome</keyword>
<organism evidence="1 2">
    <name type="scientific">Actinomadura hallensis</name>
    <dbReference type="NCBI Taxonomy" id="337895"/>
    <lineage>
        <taxon>Bacteria</taxon>
        <taxon>Bacillati</taxon>
        <taxon>Actinomycetota</taxon>
        <taxon>Actinomycetes</taxon>
        <taxon>Streptosporangiales</taxon>
        <taxon>Thermomonosporaceae</taxon>
        <taxon>Actinomadura</taxon>
    </lineage>
</organism>
<protein>
    <recommendedName>
        <fullName evidence="3">Trypsin-like peptidase</fullName>
    </recommendedName>
</protein>
<proteinExistence type="predicted"/>
<dbReference type="RefSeq" id="WP_141966669.1">
    <property type="nucleotide sequence ID" value="NZ_VFPO01000001.1"/>
</dbReference>